<sequence>MTLYATLVCLSIGLLMLQASDAQQVDGLAPIAIDNAEVVALTEKSFKQFNADKNGAYTFKKIKSAKSQEAEGTMYQIDYIVAKGKDEECVRDNAFVAPFTKKDTHDFKKCE</sequence>
<feature type="signal peptide" evidence="1">
    <location>
        <begin position="1"/>
        <end position="22"/>
    </location>
</feature>
<dbReference type="CDD" id="cd00042">
    <property type="entry name" value="CY"/>
    <property type="match status" value="1"/>
</dbReference>
<dbReference type="Gene3D" id="3.10.450.10">
    <property type="match status" value="1"/>
</dbReference>
<feature type="domain" description="Cystatin" evidence="2">
    <location>
        <begin position="29"/>
        <end position="85"/>
    </location>
</feature>
<evidence type="ECO:0000313" key="3">
    <source>
        <dbReference type="EMBL" id="CAD5213874.1"/>
    </source>
</evidence>
<feature type="chain" id="PRO_5035412461" evidence="1">
    <location>
        <begin position="23"/>
        <end position="111"/>
    </location>
</feature>
<evidence type="ECO:0000256" key="1">
    <source>
        <dbReference type="SAM" id="SignalP"/>
    </source>
</evidence>
<dbReference type="SUPFAM" id="SSF54403">
    <property type="entry name" value="Cystatin/monellin"/>
    <property type="match status" value="1"/>
</dbReference>
<dbReference type="InterPro" id="IPR046350">
    <property type="entry name" value="Cystatin_sf"/>
</dbReference>
<dbReference type="GO" id="GO:0004869">
    <property type="term" value="F:cysteine-type endopeptidase inhibitor activity"/>
    <property type="evidence" value="ECO:0007669"/>
    <property type="project" value="InterPro"/>
</dbReference>
<dbReference type="AlphaFoldDB" id="A0A7I8WNQ4"/>
<gene>
    <name evidence="3" type="ORF">BXYJ_LOCUS3248</name>
</gene>
<dbReference type="Proteomes" id="UP000582659">
    <property type="component" value="Unassembled WGS sequence"/>
</dbReference>
<keyword evidence="1" id="KW-0732">Signal</keyword>
<keyword evidence="4" id="KW-1185">Reference proteome</keyword>
<reference evidence="3" key="1">
    <citation type="submission" date="2020-09" db="EMBL/GenBank/DDBJ databases">
        <authorList>
            <person name="Kikuchi T."/>
        </authorList>
    </citation>
    <scope>NUCLEOTIDE SEQUENCE</scope>
    <source>
        <strain evidence="3">Ka4C1</strain>
    </source>
</reference>
<dbReference type="EMBL" id="CAJFDI010000002">
    <property type="protein sequence ID" value="CAD5213874.1"/>
    <property type="molecule type" value="Genomic_DNA"/>
</dbReference>
<dbReference type="Proteomes" id="UP000659654">
    <property type="component" value="Unassembled WGS sequence"/>
</dbReference>
<dbReference type="SMR" id="A0A7I8WNQ4"/>
<accession>A0A7I8WNQ4</accession>
<evidence type="ECO:0000259" key="2">
    <source>
        <dbReference type="Pfam" id="PF00031"/>
    </source>
</evidence>
<protein>
    <submittedName>
        <fullName evidence="3">(pine wood nematode) hypothetical protein</fullName>
    </submittedName>
</protein>
<organism evidence="3 4">
    <name type="scientific">Bursaphelenchus xylophilus</name>
    <name type="common">Pinewood nematode worm</name>
    <name type="synonym">Aphelenchoides xylophilus</name>
    <dbReference type="NCBI Taxonomy" id="6326"/>
    <lineage>
        <taxon>Eukaryota</taxon>
        <taxon>Metazoa</taxon>
        <taxon>Ecdysozoa</taxon>
        <taxon>Nematoda</taxon>
        <taxon>Chromadorea</taxon>
        <taxon>Rhabditida</taxon>
        <taxon>Tylenchina</taxon>
        <taxon>Tylenchomorpha</taxon>
        <taxon>Aphelenchoidea</taxon>
        <taxon>Aphelenchoididae</taxon>
        <taxon>Bursaphelenchus</taxon>
    </lineage>
</organism>
<proteinExistence type="predicted"/>
<dbReference type="EMBL" id="CAJFCV020000002">
    <property type="protein sequence ID" value="CAG9093564.1"/>
    <property type="molecule type" value="Genomic_DNA"/>
</dbReference>
<evidence type="ECO:0000313" key="4">
    <source>
        <dbReference type="Proteomes" id="UP000659654"/>
    </source>
</evidence>
<dbReference type="Pfam" id="PF00031">
    <property type="entry name" value="Cystatin"/>
    <property type="match status" value="1"/>
</dbReference>
<comment type="caution">
    <text evidence="3">The sequence shown here is derived from an EMBL/GenBank/DDBJ whole genome shotgun (WGS) entry which is preliminary data.</text>
</comment>
<name>A0A7I8WNQ4_BURXY</name>
<dbReference type="InterPro" id="IPR000010">
    <property type="entry name" value="Cystatin_dom"/>
</dbReference>